<name>A0A2M3YX23_9DIPT</name>
<feature type="signal peptide" evidence="1">
    <location>
        <begin position="1"/>
        <end position="20"/>
    </location>
</feature>
<evidence type="ECO:0008006" key="3">
    <source>
        <dbReference type="Google" id="ProtNLM"/>
    </source>
</evidence>
<evidence type="ECO:0000313" key="2">
    <source>
        <dbReference type="EMBL" id="MBW20819.1"/>
    </source>
</evidence>
<dbReference type="EMBL" id="GGFM01000068">
    <property type="protein sequence ID" value="MBW20819.1"/>
    <property type="molecule type" value="Transcribed_RNA"/>
</dbReference>
<proteinExistence type="predicted"/>
<organism evidence="2">
    <name type="scientific">Anopheles braziliensis</name>
    <dbReference type="NCBI Taxonomy" id="58242"/>
    <lineage>
        <taxon>Eukaryota</taxon>
        <taxon>Metazoa</taxon>
        <taxon>Ecdysozoa</taxon>
        <taxon>Arthropoda</taxon>
        <taxon>Hexapoda</taxon>
        <taxon>Insecta</taxon>
        <taxon>Pterygota</taxon>
        <taxon>Neoptera</taxon>
        <taxon>Endopterygota</taxon>
        <taxon>Diptera</taxon>
        <taxon>Nematocera</taxon>
        <taxon>Culicoidea</taxon>
        <taxon>Culicidae</taxon>
        <taxon>Anophelinae</taxon>
        <taxon>Anopheles</taxon>
    </lineage>
</organism>
<keyword evidence="1" id="KW-0732">Signal</keyword>
<reference evidence="2" key="1">
    <citation type="submission" date="2018-01" db="EMBL/GenBank/DDBJ databases">
        <title>An insight into the sialome of Amazonian anophelines.</title>
        <authorList>
            <person name="Ribeiro J.M."/>
            <person name="Scarpassa V."/>
            <person name="Calvo E."/>
        </authorList>
    </citation>
    <scope>NUCLEOTIDE SEQUENCE</scope>
    <source>
        <tissue evidence="2">Salivary glands</tissue>
    </source>
</reference>
<protein>
    <recommendedName>
        <fullName evidence="3">Secreted peptide</fullName>
    </recommendedName>
</protein>
<sequence length="106" mass="11691">MHLISAFVTCVISVAIMALAVPVPDWTVVISYPNGTVVRYNETGDYNSIVNNTDGLPFNFSHPFLPEPFRQFIPNITIPNITIPNITIPNLWPFGQSNNPFGGIFG</sequence>
<accession>A0A2M3YX23</accession>
<evidence type="ECO:0000256" key="1">
    <source>
        <dbReference type="SAM" id="SignalP"/>
    </source>
</evidence>
<feature type="chain" id="PRO_5014662947" description="Secreted peptide" evidence="1">
    <location>
        <begin position="21"/>
        <end position="106"/>
    </location>
</feature>
<dbReference type="AlphaFoldDB" id="A0A2M3YX23"/>